<gene>
    <name evidence="2" type="ORF">BXY64_0421</name>
</gene>
<name>A0A419X6R7_9BACT</name>
<dbReference type="InterPro" id="IPR016024">
    <property type="entry name" value="ARM-type_fold"/>
</dbReference>
<keyword evidence="1" id="KW-0175">Coiled coil</keyword>
<sequence>MLVTETPTIRYFAEAEAKANGCEIRTLIRKEFLNHENKENFSTASRIKNHVNHTLLKYIQAIWKGSIINWQKQMEEVLVSENLQTSFCAKRCLSILSDYTSLNAYEQNHQFLIAQSQELKSIIDENAMLWKEKGKYDALLCLQEEFLEFIQEKILIDAINTLKGCRMITDQFLKEIKNLSDKEILKSFDLNADDFKQAKSLITGNCTTEFREYTINFAVGLLMLDLQKEYAIIEERKKEGISLLQSKKRWNDYLEESKNQTCGFLAEMSKEKYDAEVFTDRSQVSKSFDQFIESESNAFVLLGNAGSGKTNQICHWASELLQKDECIICINSKIFSNLSVEEYFQTAFGENKLETHLANMQILAKQHQKKIYLFFDAINECVDYFDKTSQKNQKGPIELLNVIEKYFIKQNLSELKVVISCRSYTWKELIELRASHIKQHLYYSNQRQKEHTTIQHLSESELACTYQKYQQKFQLQTSKEELFHSDFNLIRNRLTDPLILKMSSLVFQKKALPKDIRLFHSNYLFENLLKEKGITPTGSNRREYLLINKIAKYLWKSNHDSISVEQLISAYEDEDYPLHSISKSIYSNDQLEYSIPFEALIEKGILKIEKKYGIDEIRFVYERYQEYLFARIFKDQENIKLAHPALPIPPESYKTALLTGKNYAVVRNALRSALLQDYLDKNNDPKTILSLAYDNNYEVQQLVIDALSVILQEDYNQLWSLLEQLLSHNSEDSSEKGKRLDKLEKLLEDYSKKKTNSQSTRYEQRLQERNQILNDLSPTIQVKKIAIYAIYEIFKSDIYQNQLYPKDKHPVSSLLHAMANPVSRVRDIVSLYVYYITKLDKNLGFEILDHLAGKMTKSNVIFNFWNDSLKKHVFEPAIRISTLLIVEDLSSKKKVDLSKDYEFTFKIIKQWIKILTEFSIVFPVLKKFTLRKLATVQSEYVNNGIEYQHFWDKIPIVGKNGEWSQQGYNQLLDYLTNEKEDFKNLHPLVMKAMYSGDAYSFFMLERVLIMQAFQDWKRIEYIVQQVNEADVSHPCVDYMQMSTLYVLFRYLIATENPDQEAMQLFSTLTYNWTARCKGVYFAHNNYEANNNKPYKQYTLNWYGAAYCVHYGDGNKCDGDKYPMPIFYQLIDEAMLKMDKELLYCCIENIAVLVTDFGYHKSALQLFEYTINKIQHESTIIDLDAIPVDRANYQDDIRTFLCKTLGTIKSYHHKEVDFFIYNNLRNSSFPDIDKFREELINYNQSYENIGDLLTHKFGNFIIWSLQNDPKISASFKQIMQYGTEVENYKGWFKKLSTHVFDKLFGIEF</sequence>
<evidence type="ECO:0000313" key="2">
    <source>
        <dbReference type="EMBL" id="RKE03417.1"/>
    </source>
</evidence>
<evidence type="ECO:0000313" key="3">
    <source>
        <dbReference type="Proteomes" id="UP000284531"/>
    </source>
</evidence>
<dbReference type="EMBL" id="RAPQ01000008">
    <property type="protein sequence ID" value="RKE03417.1"/>
    <property type="molecule type" value="Genomic_DNA"/>
</dbReference>
<accession>A0A419X6R7</accession>
<evidence type="ECO:0000256" key="1">
    <source>
        <dbReference type="SAM" id="Coils"/>
    </source>
</evidence>
<dbReference type="Proteomes" id="UP000284531">
    <property type="component" value="Unassembled WGS sequence"/>
</dbReference>
<proteinExistence type="predicted"/>
<reference evidence="2 3" key="1">
    <citation type="submission" date="2018-09" db="EMBL/GenBank/DDBJ databases">
        <title>Genomic Encyclopedia of Archaeal and Bacterial Type Strains, Phase II (KMG-II): from individual species to whole genera.</title>
        <authorList>
            <person name="Goeker M."/>
        </authorList>
    </citation>
    <scope>NUCLEOTIDE SEQUENCE [LARGE SCALE GENOMIC DNA]</scope>
    <source>
        <strain evidence="2 3">DSM 21950</strain>
    </source>
</reference>
<organism evidence="2 3">
    <name type="scientific">Marinifilum flexuosum</name>
    <dbReference type="NCBI Taxonomy" id="1117708"/>
    <lineage>
        <taxon>Bacteria</taxon>
        <taxon>Pseudomonadati</taxon>
        <taxon>Bacteroidota</taxon>
        <taxon>Bacteroidia</taxon>
        <taxon>Marinilabiliales</taxon>
        <taxon>Marinifilaceae</taxon>
    </lineage>
</organism>
<dbReference type="SUPFAM" id="SSF48371">
    <property type="entry name" value="ARM repeat"/>
    <property type="match status" value="1"/>
</dbReference>
<keyword evidence="3" id="KW-1185">Reference proteome</keyword>
<dbReference type="RefSeq" id="WP_120238310.1">
    <property type="nucleotide sequence ID" value="NZ_RAPQ01000008.1"/>
</dbReference>
<protein>
    <submittedName>
        <fullName evidence="2">NACHT domain-containing protein</fullName>
    </submittedName>
</protein>
<feature type="coiled-coil region" evidence="1">
    <location>
        <begin position="733"/>
        <end position="760"/>
    </location>
</feature>
<dbReference type="InterPro" id="IPR027417">
    <property type="entry name" value="P-loop_NTPase"/>
</dbReference>
<dbReference type="Gene3D" id="3.40.50.300">
    <property type="entry name" value="P-loop containing nucleotide triphosphate hydrolases"/>
    <property type="match status" value="1"/>
</dbReference>
<dbReference type="OrthoDB" id="9757917at2"/>
<dbReference type="SUPFAM" id="SSF52540">
    <property type="entry name" value="P-loop containing nucleoside triphosphate hydrolases"/>
    <property type="match status" value="1"/>
</dbReference>
<comment type="caution">
    <text evidence="2">The sequence shown here is derived from an EMBL/GenBank/DDBJ whole genome shotgun (WGS) entry which is preliminary data.</text>
</comment>